<dbReference type="VEuPathDB" id="CryptoDB:Cvel_17126"/>
<gene>
    <name evidence="1" type="ORF">Cvel_17126</name>
</gene>
<organism evidence="1">
    <name type="scientific">Chromera velia CCMP2878</name>
    <dbReference type="NCBI Taxonomy" id="1169474"/>
    <lineage>
        <taxon>Eukaryota</taxon>
        <taxon>Sar</taxon>
        <taxon>Alveolata</taxon>
        <taxon>Colpodellida</taxon>
        <taxon>Chromeraceae</taxon>
        <taxon>Chromera</taxon>
    </lineage>
</organism>
<protein>
    <submittedName>
        <fullName evidence="1">Uncharacterized protein</fullName>
    </submittedName>
</protein>
<accession>A0A0G4FIB5</accession>
<proteinExistence type="predicted"/>
<sequence>MKSVVCAECWNVPSKPEFKFTETEDVMGTEAKVMFLSKAIDIAIEARNLPAALMLFGSATMGNQRNTGKTQKVVNLAIVKMQKRVAAFVLEALQHPISTFASFAGDSQKEASFVASLSARLMALHQYTNAVIAHLFTGAFDACIIFDDPPNDLRDRPAADLYFQVLSRTCDVDSMFWYNAGLNAKNRMEELIDANTEKMKTRVRELMKKGSNDTTSRMEELVGANSDCGKSQCEAARWWKKAEKYWWEFANRLEQTSPPKFEELVHLNYAFARLYTSDNCLVLENGPGGRIIGSHKQREKQVSRATNLIMQIMKVHFPGRSITPDTIFQYGVVFSSEEESETRRDKAFAWMGADRTRKCDVCGKEGTELKK</sequence>
<name>A0A0G4FIB5_9ALVE</name>
<dbReference type="EMBL" id="CDMZ01000387">
    <property type="protein sequence ID" value="CEM13175.1"/>
    <property type="molecule type" value="Genomic_DNA"/>
</dbReference>
<dbReference type="AlphaFoldDB" id="A0A0G4FIB5"/>
<reference evidence="1" key="1">
    <citation type="submission" date="2014-11" db="EMBL/GenBank/DDBJ databases">
        <authorList>
            <person name="Otto D Thomas"/>
            <person name="Naeem Raeece"/>
        </authorList>
    </citation>
    <scope>NUCLEOTIDE SEQUENCE</scope>
</reference>
<dbReference type="PhylomeDB" id="A0A0G4FIB5"/>
<evidence type="ECO:0000313" key="1">
    <source>
        <dbReference type="EMBL" id="CEM13175.1"/>
    </source>
</evidence>